<evidence type="ECO:0000313" key="1">
    <source>
        <dbReference type="EMBL" id="KAJ8976676.1"/>
    </source>
</evidence>
<comment type="caution">
    <text evidence="1">The sequence shown here is derived from an EMBL/GenBank/DDBJ whole genome shotgun (WGS) entry which is preliminary data.</text>
</comment>
<reference evidence="1" key="1">
    <citation type="journal article" date="2023" name="Insect Mol. Biol.">
        <title>Genome sequencing provides insights into the evolution of gene families encoding plant cell wall-degrading enzymes in longhorned beetles.</title>
        <authorList>
            <person name="Shin N.R."/>
            <person name="Okamura Y."/>
            <person name="Kirsch R."/>
            <person name="Pauchet Y."/>
        </authorList>
    </citation>
    <scope>NUCLEOTIDE SEQUENCE</scope>
    <source>
        <strain evidence="1">MMC_N1</strain>
    </source>
</reference>
<dbReference type="Proteomes" id="UP001162164">
    <property type="component" value="Unassembled WGS sequence"/>
</dbReference>
<sequence>MRTRTFKIYRKALRKQDNNSKIVEDKWKSGTDSCISRHNIRTGWICNYMIAFCKVSLGRSHKKKCDRKRPYRGAPHPDETAVQYRERSGVLSRARPLTYVLMGHQGAALKVTGGHVDGTTPPVEVGNSGTGRWSSFYRHTLNSENY</sequence>
<protein>
    <submittedName>
        <fullName evidence="1">Uncharacterized protein</fullName>
    </submittedName>
</protein>
<organism evidence="1 2">
    <name type="scientific">Molorchus minor</name>
    <dbReference type="NCBI Taxonomy" id="1323400"/>
    <lineage>
        <taxon>Eukaryota</taxon>
        <taxon>Metazoa</taxon>
        <taxon>Ecdysozoa</taxon>
        <taxon>Arthropoda</taxon>
        <taxon>Hexapoda</taxon>
        <taxon>Insecta</taxon>
        <taxon>Pterygota</taxon>
        <taxon>Neoptera</taxon>
        <taxon>Endopterygota</taxon>
        <taxon>Coleoptera</taxon>
        <taxon>Polyphaga</taxon>
        <taxon>Cucujiformia</taxon>
        <taxon>Chrysomeloidea</taxon>
        <taxon>Cerambycidae</taxon>
        <taxon>Lamiinae</taxon>
        <taxon>Monochamini</taxon>
        <taxon>Molorchus</taxon>
    </lineage>
</organism>
<name>A0ABQ9JFH4_9CUCU</name>
<keyword evidence="2" id="KW-1185">Reference proteome</keyword>
<gene>
    <name evidence="1" type="ORF">NQ317_004759</name>
</gene>
<dbReference type="EMBL" id="JAPWTJ010000642">
    <property type="protein sequence ID" value="KAJ8976676.1"/>
    <property type="molecule type" value="Genomic_DNA"/>
</dbReference>
<accession>A0ABQ9JFH4</accession>
<evidence type="ECO:0000313" key="2">
    <source>
        <dbReference type="Proteomes" id="UP001162164"/>
    </source>
</evidence>
<proteinExistence type="predicted"/>